<accession>A0A318F5R8</accession>
<protein>
    <submittedName>
        <fullName evidence="3">DNA-binding helix-hairpin-helix protein with protein kinase domain</fullName>
    </submittedName>
</protein>
<feature type="transmembrane region" description="Helical" evidence="1">
    <location>
        <begin position="391"/>
        <end position="414"/>
    </location>
</feature>
<name>A0A318F5R8_KLEOX</name>
<gene>
    <name evidence="3" type="ORF">DET57_1367</name>
</gene>
<evidence type="ECO:0000313" key="3">
    <source>
        <dbReference type="EMBL" id="PXW34393.1"/>
    </source>
</evidence>
<feature type="domain" description="Protein kinase" evidence="2">
    <location>
        <begin position="13"/>
        <end position="316"/>
    </location>
</feature>
<comment type="caution">
    <text evidence="3">The sequence shown here is derived from an EMBL/GenBank/DDBJ whole genome shotgun (WGS) entry which is preliminary data.</text>
</comment>
<dbReference type="Gene3D" id="1.10.510.10">
    <property type="entry name" value="Transferase(Phosphotransferase) domain 1"/>
    <property type="match status" value="1"/>
</dbReference>
<dbReference type="GO" id="GO:0005524">
    <property type="term" value="F:ATP binding"/>
    <property type="evidence" value="ECO:0007669"/>
    <property type="project" value="InterPro"/>
</dbReference>
<evidence type="ECO:0000313" key="4">
    <source>
        <dbReference type="Proteomes" id="UP000247485"/>
    </source>
</evidence>
<dbReference type="PROSITE" id="PS50011">
    <property type="entry name" value="PROTEIN_KINASE_DOM"/>
    <property type="match status" value="1"/>
</dbReference>
<dbReference type="GO" id="GO:0004672">
    <property type="term" value="F:protein kinase activity"/>
    <property type="evidence" value="ECO:0007669"/>
    <property type="project" value="InterPro"/>
</dbReference>
<dbReference type="Proteomes" id="UP000247485">
    <property type="component" value="Unassembled WGS sequence"/>
</dbReference>
<keyword evidence="1" id="KW-0812">Transmembrane</keyword>
<keyword evidence="3" id="KW-0808">Transferase</keyword>
<feature type="transmembrane region" description="Helical" evidence="1">
    <location>
        <begin position="420"/>
        <end position="438"/>
    </location>
</feature>
<dbReference type="AlphaFoldDB" id="A0A318F5R8"/>
<sequence length="652" mass="71975">MKGHLYTSIGDAVTLGKVLGKGGEGSVFEVKEFCDSVAKIYHTPPDNLKQAKLSFMAATADEQLFSYIAWPQTTLHAGRGGKVVGFLMPKVTGKEPIHMVYSPAHRRQHYPDTAWDFLLYVARNIAASFETVHDHGHIVGDVNQNSFMVGKDSKVVLIDSDSFQIDERGTLHLCEVGVAHFTPPELQSLPSFSGFNRTQNHDNFGLALLIFHVLFGGRHPYSGIPLLKEVGNALESDIAHFRYAYASDNQQRGFRPPPRSIPVSILPHSVAAMFHLAFTEQGVEKGRPTAQQWVNALDQVRQQLRKCAASAMHVFPRHLTHCPWCELEDQGVSYFIDLNVTVRTPAGNFIMARVMGTIAAASPPRPLNLPSALHYQVTPRPLPQNIPGKKAVTVAQFAVALIAIVIMVVTMKVFYMSQGWLWSLIGGALAVWGVKHIGELMRKEEIQQRRTAMDLADNDYRQLVNQAHHSCGPEGFMAKRAALMLRKEELVGLPTAEKKEIDDLQATARERQREKFLATCFIASAPISGVGPARKAALLSFGIETAADVTKSRVKQVKGFGNHLTQAVLDWKRSCDRRFVFNAAEAVSPGDINAVKMKFAVRRGALEAALTNGAVELQRFSLESDQRMAALRDPLQEAAKKLAQAQADFSLC</sequence>
<dbReference type="EMBL" id="QJJG01000036">
    <property type="protein sequence ID" value="PXW34393.1"/>
    <property type="molecule type" value="Genomic_DNA"/>
</dbReference>
<proteinExistence type="predicted"/>
<keyword evidence="1" id="KW-1133">Transmembrane helix</keyword>
<organism evidence="3 4">
    <name type="scientific">Klebsiella oxytoca</name>
    <dbReference type="NCBI Taxonomy" id="571"/>
    <lineage>
        <taxon>Bacteria</taxon>
        <taxon>Pseudomonadati</taxon>
        <taxon>Pseudomonadota</taxon>
        <taxon>Gammaproteobacteria</taxon>
        <taxon>Enterobacterales</taxon>
        <taxon>Enterobacteriaceae</taxon>
        <taxon>Klebsiella/Raoultella group</taxon>
        <taxon>Klebsiella</taxon>
    </lineage>
</organism>
<keyword evidence="1" id="KW-0472">Membrane</keyword>
<reference evidence="3 4" key="1">
    <citation type="submission" date="2018-05" db="EMBL/GenBank/DDBJ databases">
        <title>Freshwater and sediment microbial communities from various areas in North America, analyzing microbe dynamics in response to fracking.</title>
        <authorList>
            <person name="Lamendella R."/>
        </authorList>
    </citation>
    <scope>NUCLEOTIDE SEQUENCE [LARGE SCALE GENOMIC DNA]</scope>
    <source>
        <strain evidence="3 4">67</strain>
    </source>
</reference>
<keyword evidence="3" id="KW-0238">DNA-binding</keyword>
<evidence type="ECO:0000259" key="2">
    <source>
        <dbReference type="PROSITE" id="PS50011"/>
    </source>
</evidence>
<dbReference type="GO" id="GO:0003677">
    <property type="term" value="F:DNA binding"/>
    <property type="evidence" value="ECO:0007669"/>
    <property type="project" value="UniProtKB-KW"/>
</dbReference>
<dbReference type="InterPro" id="IPR011009">
    <property type="entry name" value="Kinase-like_dom_sf"/>
</dbReference>
<dbReference type="InterPro" id="IPR000719">
    <property type="entry name" value="Prot_kinase_dom"/>
</dbReference>
<evidence type="ECO:0000256" key="1">
    <source>
        <dbReference type="SAM" id="Phobius"/>
    </source>
</evidence>
<keyword evidence="3" id="KW-0418">Kinase</keyword>
<dbReference type="RefSeq" id="WP_110277394.1">
    <property type="nucleotide sequence ID" value="NZ_QJJG01000036.1"/>
</dbReference>
<dbReference type="SUPFAM" id="SSF56112">
    <property type="entry name" value="Protein kinase-like (PK-like)"/>
    <property type="match status" value="1"/>
</dbReference>